<name>A0A4V2DWI0_9STAP</name>
<dbReference type="Proteomes" id="UP000293854">
    <property type="component" value="Unassembled WGS sequence"/>
</dbReference>
<keyword evidence="1 4" id="KW-0732">Signal</keyword>
<dbReference type="Pfam" id="PF13343">
    <property type="entry name" value="SBP_bac_6"/>
    <property type="match status" value="1"/>
</dbReference>
<dbReference type="Gene3D" id="3.40.190.10">
    <property type="entry name" value="Periplasmic binding protein-like II"/>
    <property type="match status" value="2"/>
</dbReference>
<dbReference type="GO" id="GO:0030288">
    <property type="term" value="C:outer membrane-bounded periplasmic space"/>
    <property type="evidence" value="ECO:0007669"/>
    <property type="project" value="TreeGrafter"/>
</dbReference>
<keyword evidence="2" id="KW-0479">Metal-binding</keyword>
<evidence type="ECO:0000256" key="1">
    <source>
        <dbReference type="ARBA" id="ARBA00022729"/>
    </source>
</evidence>
<evidence type="ECO:0000313" key="6">
    <source>
        <dbReference type="Proteomes" id="UP000293854"/>
    </source>
</evidence>
<feature type="binding site" evidence="2">
    <location>
        <position position="238"/>
    </location>
    <ligand>
        <name>Fe cation</name>
        <dbReference type="ChEBI" id="CHEBI:24875"/>
    </ligand>
</feature>
<dbReference type="PANTHER" id="PTHR30006:SF2">
    <property type="entry name" value="ABC TRANSPORTER SUBSTRATE-BINDING PROTEIN"/>
    <property type="match status" value="1"/>
</dbReference>
<proteinExistence type="predicted"/>
<sequence length="345" mass="38236">MKRLLQFGVILMALVMVLAGCQNKPGGEDKKSSSDSSSSSNSKDKLVLYTAGPDDLVKDMVKEYEKDSGKKVEVYQGTTGEILGRLEAEKDNPKADVVQLASLPAALDYKKKGLIEPYKVKSADKLYKDWQDKDGYWYGFSGSALGISYNTDKVKEAPTDVKDLLKKDYKDALAIPNPSESGTALDLLSIKVHNQGQAAWDEYKALKNNGMKLAGANKPALETVIKGENKAVYGGVDYMVYKAKKKGEPVDISYPKSGTSISPRPAFILKSAKHKDAAKDYMNYVTSDKGQKQVDAHYLIPANKDEHKNKMTKAREDIKELKYDWPSLSSESEKVLKKFMDMMKS</sequence>
<dbReference type="GO" id="GO:0030975">
    <property type="term" value="F:thiamine binding"/>
    <property type="evidence" value="ECO:0007669"/>
    <property type="project" value="TreeGrafter"/>
</dbReference>
<accession>A0A4V2DWI0</accession>
<dbReference type="CDD" id="cd13547">
    <property type="entry name" value="PBP2_Fbp_like_2"/>
    <property type="match status" value="1"/>
</dbReference>
<dbReference type="PANTHER" id="PTHR30006">
    <property type="entry name" value="THIAMINE-BINDING PERIPLASMIC PROTEIN-RELATED"/>
    <property type="match status" value="1"/>
</dbReference>
<evidence type="ECO:0000256" key="4">
    <source>
        <dbReference type="SAM" id="SignalP"/>
    </source>
</evidence>
<dbReference type="GO" id="GO:0046872">
    <property type="term" value="F:metal ion binding"/>
    <property type="evidence" value="ECO:0007669"/>
    <property type="project" value="UniProtKB-KW"/>
</dbReference>
<dbReference type="PROSITE" id="PS51257">
    <property type="entry name" value="PROKAR_LIPOPROTEIN"/>
    <property type="match status" value="1"/>
</dbReference>
<comment type="caution">
    <text evidence="5">The sequence shown here is derived from an EMBL/GenBank/DDBJ whole genome shotgun (WGS) entry which is preliminary data.</text>
</comment>
<dbReference type="SUPFAM" id="SSF53850">
    <property type="entry name" value="Periplasmic binding protein-like II"/>
    <property type="match status" value="1"/>
</dbReference>
<dbReference type="EMBL" id="RQTE01000106">
    <property type="protein sequence ID" value="RZI02320.1"/>
    <property type="molecule type" value="Genomic_DNA"/>
</dbReference>
<dbReference type="PIRSF" id="PIRSF002825">
    <property type="entry name" value="CfbpA"/>
    <property type="match status" value="1"/>
</dbReference>
<dbReference type="RefSeq" id="WP_130135490.1">
    <property type="nucleotide sequence ID" value="NZ_RQTE01000106.1"/>
</dbReference>
<organism evidence="5 6">
    <name type="scientific">Staphylococcus condimenti</name>
    <dbReference type="NCBI Taxonomy" id="70255"/>
    <lineage>
        <taxon>Bacteria</taxon>
        <taxon>Bacillati</taxon>
        <taxon>Bacillota</taxon>
        <taxon>Bacilli</taxon>
        <taxon>Bacillales</taxon>
        <taxon>Staphylococcaceae</taxon>
        <taxon>Staphylococcus</taxon>
    </lineage>
</organism>
<feature type="chain" id="PRO_5020888847" evidence="4">
    <location>
        <begin position="20"/>
        <end position="345"/>
    </location>
</feature>
<evidence type="ECO:0000256" key="2">
    <source>
        <dbReference type="PIRSR" id="PIRSR002825-1"/>
    </source>
</evidence>
<reference evidence="5 6" key="1">
    <citation type="submission" date="2018-11" db="EMBL/GenBank/DDBJ databases">
        <title>Genomic profiling of Staphylococcus species from a Poultry farm system in KwaZulu-Natal, South Africa.</title>
        <authorList>
            <person name="Amoako D.G."/>
            <person name="Somboro A.M."/>
            <person name="Abia A.L.K."/>
            <person name="Bester L.A."/>
            <person name="Essack S.Y."/>
        </authorList>
    </citation>
    <scope>NUCLEOTIDE SEQUENCE [LARGE SCALE GENOMIC DNA]</scope>
    <source>
        <strain evidence="5 6">SA11</strain>
    </source>
</reference>
<dbReference type="GO" id="GO:0015888">
    <property type="term" value="P:thiamine transport"/>
    <property type="evidence" value="ECO:0007669"/>
    <property type="project" value="TreeGrafter"/>
</dbReference>
<gene>
    <name evidence="5" type="ORF">EIG99_06550</name>
</gene>
<protein>
    <submittedName>
        <fullName evidence="5">Extracellular solute-binding protein</fullName>
    </submittedName>
</protein>
<evidence type="ECO:0000313" key="5">
    <source>
        <dbReference type="EMBL" id="RZI02320.1"/>
    </source>
</evidence>
<feature type="signal peptide" evidence="4">
    <location>
        <begin position="1"/>
        <end position="19"/>
    </location>
</feature>
<feature type="region of interest" description="Disordered" evidence="3">
    <location>
        <begin position="25"/>
        <end position="48"/>
    </location>
</feature>
<evidence type="ECO:0000256" key="3">
    <source>
        <dbReference type="SAM" id="MobiDB-lite"/>
    </source>
</evidence>
<dbReference type="InterPro" id="IPR026045">
    <property type="entry name" value="Ferric-bd"/>
</dbReference>
<dbReference type="GO" id="GO:0030976">
    <property type="term" value="F:thiamine pyrophosphate binding"/>
    <property type="evidence" value="ECO:0007669"/>
    <property type="project" value="TreeGrafter"/>
</dbReference>
<dbReference type="AlphaFoldDB" id="A0A4V2DWI0"/>
<keyword evidence="2" id="KW-0408">Iron</keyword>